<evidence type="ECO:0000313" key="1">
    <source>
        <dbReference type="EMBL" id="VUZ49779.1"/>
    </source>
</evidence>
<dbReference type="Proteomes" id="UP000321570">
    <property type="component" value="Unassembled WGS sequence"/>
</dbReference>
<dbReference type="EMBL" id="CABIJS010000333">
    <property type="protein sequence ID" value="VUZ49779.1"/>
    <property type="molecule type" value="Genomic_DNA"/>
</dbReference>
<keyword evidence="2" id="KW-1185">Reference proteome</keyword>
<sequence>MLLRRLYQNKGEFVINPLLKGVRRETAMYKATNCTQMFAESRAFELSTGYSSREQQGVPAHNLLAEKRSSNHPKSHESNSSALFLHQECIRL</sequence>
<name>A0A564YS11_HYMDI</name>
<gene>
    <name evidence="1" type="ORF">WMSIL1_LOCUS8864</name>
</gene>
<dbReference type="AlphaFoldDB" id="A0A564YS11"/>
<organism evidence="1 2">
    <name type="scientific">Hymenolepis diminuta</name>
    <name type="common">Rat tapeworm</name>
    <dbReference type="NCBI Taxonomy" id="6216"/>
    <lineage>
        <taxon>Eukaryota</taxon>
        <taxon>Metazoa</taxon>
        <taxon>Spiralia</taxon>
        <taxon>Lophotrochozoa</taxon>
        <taxon>Platyhelminthes</taxon>
        <taxon>Cestoda</taxon>
        <taxon>Eucestoda</taxon>
        <taxon>Cyclophyllidea</taxon>
        <taxon>Hymenolepididae</taxon>
        <taxon>Hymenolepis</taxon>
    </lineage>
</organism>
<evidence type="ECO:0000313" key="2">
    <source>
        <dbReference type="Proteomes" id="UP000321570"/>
    </source>
</evidence>
<reference evidence="1 2" key="1">
    <citation type="submission" date="2019-07" db="EMBL/GenBank/DDBJ databases">
        <authorList>
            <person name="Jastrzebski P J."/>
            <person name="Paukszto L."/>
            <person name="Jastrzebski P J."/>
        </authorList>
    </citation>
    <scope>NUCLEOTIDE SEQUENCE [LARGE SCALE GENOMIC DNA]</scope>
    <source>
        <strain evidence="1 2">WMS-il1</strain>
    </source>
</reference>
<accession>A0A564YS11</accession>
<protein>
    <submittedName>
        <fullName evidence="1">Uncharacterized protein</fullName>
    </submittedName>
</protein>
<proteinExistence type="predicted"/>